<dbReference type="Pfam" id="PF17761">
    <property type="entry name" value="DUF1016_N"/>
    <property type="match status" value="1"/>
</dbReference>
<dbReference type="Pfam" id="PF06250">
    <property type="entry name" value="YhcG_C"/>
    <property type="match status" value="1"/>
</dbReference>
<feature type="domain" description="YhcG PDDEXK nuclease" evidence="1">
    <location>
        <begin position="180"/>
        <end position="330"/>
    </location>
</feature>
<dbReference type="PANTHER" id="PTHR30547">
    <property type="entry name" value="UNCHARACTERIZED PROTEIN YHCG-RELATED"/>
    <property type="match status" value="1"/>
</dbReference>
<dbReference type="InterPro" id="IPR041527">
    <property type="entry name" value="YhcG_N"/>
</dbReference>
<dbReference type="GO" id="GO:0003676">
    <property type="term" value="F:nucleic acid binding"/>
    <property type="evidence" value="ECO:0007669"/>
    <property type="project" value="InterPro"/>
</dbReference>
<dbReference type="Gene3D" id="3.40.1350.10">
    <property type="match status" value="1"/>
</dbReference>
<evidence type="ECO:0000313" key="3">
    <source>
        <dbReference type="EMBL" id="VDH02572.1"/>
    </source>
</evidence>
<accession>A0A7Z8YNS9</accession>
<feature type="domain" description="YhcG N-terminal" evidence="2">
    <location>
        <begin position="19"/>
        <end position="152"/>
    </location>
</feature>
<gene>
    <name evidence="3" type="ORF">NCTC12929_00035</name>
</gene>
<protein>
    <submittedName>
        <fullName evidence="3">Uncharacterized conserved protein</fullName>
    </submittedName>
</protein>
<proteinExistence type="predicted"/>
<dbReference type="AlphaFoldDB" id="A0A7Z8YNS9"/>
<organism evidence="3 4">
    <name type="scientific">Bergeyella zoohelcum</name>
    <dbReference type="NCBI Taxonomy" id="1015"/>
    <lineage>
        <taxon>Bacteria</taxon>
        <taxon>Pseudomonadati</taxon>
        <taxon>Bacteroidota</taxon>
        <taxon>Flavobacteriia</taxon>
        <taxon>Flavobacteriales</taxon>
        <taxon>Weeksellaceae</taxon>
        <taxon>Bergeyella</taxon>
    </lineage>
</organism>
<reference evidence="3 4" key="1">
    <citation type="submission" date="2018-11" db="EMBL/GenBank/DDBJ databases">
        <authorList>
            <consortium name="Pathogen Informatics"/>
        </authorList>
    </citation>
    <scope>NUCLEOTIDE SEQUENCE [LARGE SCALE GENOMIC DNA]</scope>
    <source>
        <strain evidence="3 4">NCTC12929</strain>
    </source>
</reference>
<name>A0A7Z8YNS9_9FLAO</name>
<comment type="caution">
    <text evidence="3">The sequence shown here is derived from an EMBL/GenBank/DDBJ whole genome shotgun (WGS) entry which is preliminary data.</text>
</comment>
<dbReference type="InterPro" id="IPR009362">
    <property type="entry name" value="YhcG_C"/>
</dbReference>
<sequence>MRAYNGLPKLNIMQQCINDIRKIIEQARQKAYSATAFAMVEGFWLIGKRIVEEEQGGNARADYGKEVIKTLSAQLGKGFSPRTLWDYKRFYLAFPDWEDSAHACALLSWSHIRLLLRVEDRKARDYYIKEATEQNWAVRTLERNINTLYYHRLISSQRADLVEREMKENTSDLQKDKTAFIKNPTVLEFLGLPANAAYTEQELEQGLIDNLQKFLLELGKGFAFVARQKHIRTETQDFFIDLVFYNYILKCFVILELKTNKMTHQDIGQLDMYVRMFDDLEKKENDNPTIGILLCTETDQTIAKYSVLSDNKQLFANKYMAYLPTEEELVAEIEREKRVLEEQMER</sequence>
<dbReference type="InterPro" id="IPR011856">
    <property type="entry name" value="tRNA_endonuc-like_dom_sf"/>
</dbReference>
<dbReference type="PANTHER" id="PTHR30547:SF5">
    <property type="entry name" value="NUCLEASE YHCG-RELATED"/>
    <property type="match status" value="1"/>
</dbReference>
<dbReference type="EMBL" id="UYIV01000001">
    <property type="protein sequence ID" value="VDH02572.1"/>
    <property type="molecule type" value="Genomic_DNA"/>
</dbReference>
<evidence type="ECO:0000259" key="2">
    <source>
        <dbReference type="Pfam" id="PF17761"/>
    </source>
</evidence>
<dbReference type="Proteomes" id="UP000270205">
    <property type="component" value="Unassembled WGS sequence"/>
</dbReference>
<evidence type="ECO:0000313" key="4">
    <source>
        <dbReference type="Proteomes" id="UP000270205"/>
    </source>
</evidence>
<evidence type="ECO:0000259" key="1">
    <source>
        <dbReference type="Pfam" id="PF06250"/>
    </source>
</evidence>
<dbReference type="InterPro" id="IPR053148">
    <property type="entry name" value="PD-DEXK-like_domain"/>
</dbReference>